<dbReference type="EMBL" id="CP009813">
    <property type="protein sequence ID" value="ATZ53764.1"/>
    <property type="molecule type" value="Genomic_DNA"/>
</dbReference>
<name>A0A384JTS4_BOTFB</name>
<dbReference type="Gene3D" id="3.50.50.60">
    <property type="entry name" value="FAD/NAD(P)-binding domain"/>
    <property type="match status" value="1"/>
</dbReference>
<dbReference type="PANTHER" id="PTHR13847:SF129">
    <property type="entry name" value="FAD DEPENDENT OXIDOREDUCTASE"/>
    <property type="match status" value="1"/>
</dbReference>
<dbReference type="RefSeq" id="XP_001546186.1">
    <property type="nucleotide sequence ID" value="XM_001546136.2"/>
</dbReference>
<evidence type="ECO:0000256" key="1">
    <source>
        <dbReference type="SAM" id="MobiDB-lite"/>
    </source>
</evidence>
<dbReference type="OrthoDB" id="429143at2759"/>
<dbReference type="SUPFAM" id="SSF51905">
    <property type="entry name" value="FAD/NAD(P)-binding domain"/>
    <property type="match status" value="1"/>
</dbReference>
<evidence type="ECO:0000259" key="2">
    <source>
        <dbReference type="Pfam" id="PF01266"/>
    </source>
</evidence>
<evidence type="ECO:0000313" key="3">
    <source>
        <dbReference type="EMBL" id="ATZ53764.1"/>
    </source>
</evidence>
<feature type="region of interest" description="Disordered" evidence="1">
    <location>
        <begin position="1"/>
        <end position="20"/>
    </location>
</feature>
<dbReference type="InterPro" id="IPR006076">
    <property type="entry name" value="FAD-dep_OxRdtase"/>
</dbReference>
<dbReference type="GO" id="GO:0005737">
    <property type="term" value="C:cytoplasm"/>
    <property type="evidence" value="ECO:0007669"/>
    <property type="project" value="TreeGrafter"/>
</dbReference>
<accession>A0A384JTS4</accession>
<keyword evidence="4" id="KW-1185">Reference proteome</keyword>
<dbReference type="AlphaFoldDB" id="A0A384JTS4"/>
<dbReference type="PANTHER" id="PTHR13847">
    <property type="entry name" value="SARCOSINE DEHYDROGENASE-RELATED"/>
    <property type="match status" value="1"/>
</dbReference>
<organism evidence="3 4">
    <name type="scientific">Botryotinia fuckeliana (strain B05.10)</name>
    <name type="common">Noble rot fungus</name>
    <name type="synonym">Botrytis cinerea</name>
    <dbReference type="NCBI Taxonomy" id="332648"/>
    <lineage>
        <taxon>Eukaryota</taxon>
        <taxon>Fungi</taxon>
        <taxon>Dikarya</taxon>
        <taxon>Ascomycota</taxon>
        <taxon>Pezizomycotina</taxon>
        <taxon>Leotiomycetes</taxon>
        <taxon>Helotiales</taxon>
        <taxon>Sclerotiniaceae</taxon>
        <taxon>Botrytis</taxon>
    </lineage>
</organism>
<dbReference type="OMA" id="NDIPCEW"/>
<dbReference type="Gene3D" id="3.30.9.10">
    <property type="entry name" value="D-Amino Acid Oxidase, subunit A, domain 2"/>
    <property type="match status" value="1"/>
</dbReference>
<reference evidence="3 4" key="3">
    <citation type="journal article" date="2017" name="Mol. Plant Pathol.">
        <title>A gapless genome sequence of the fungus Botrytis cinerea.</title>
        <authorList>
            <person name="Van Kan J.A."/>
            <person name="Stassen J.H."/>
            <person name="Mosbach A."/>
            <person name="Van Der Lee T.A."/>
            <person name="Faino L."/>
            <person name="Farmer A.D."/>
            <person name="Papasotiriou D.G."/>
            <person name="Zhou S."/>
            <person name="Seidl M.F."/>
            <person name="Cottam E."/>
            <person name="Edel D."/>
            <person name="Hahn M."/>
            <person name="Schwartz D.C."/>
            <person name="Dietrich R.A."/>
            <person name="Widdison S."/>
            <person name="Scalliet G."/>
        </authorList>
    </citation>
    <scope>NUCLEOTIDE SEQUENCE [LARGE SCALE GENOMIC DNA]</scope>
    <source>
        <strain evidence="3 4">B05.10</strain>
    </source>
</reference>
<protein>
    <submittedName>
        <fullName evidence="3">Bcdao8</fullName>
    </submittedName>
</protein>
<dbReference type="Proteomes" id="UP000001798">
    <property type="component" value="Chromosome 9"/>
</dbReference>
<dbReference type="InterPro" id="IPR036188">
    <property type="entry name" value="FAD/NAD-bd_sf"/>
</dbReference>
<gene>
    <name evidence="3" type="primary">Bcdao8</name>
    <name evidence="3" type="ORF">BCIN_09g05400</name>
</gene>
<dbReference type="Pfam" id="PF01266">
    <property type="entry name" value="DAO"/>
    <property type="match status" value="1"/>
</dbReference>
<reference evidence="3 4" key="2">
    <citation type="journal article" date="2012" name="Eukaryot. Cell">
        <title>Genome update of Botrytis cinerea strains B05.10 and T4.</title>
        <authorList>
            <person name="Staats M."/>
            <person name="van Kan J.A."/>
        </authorList>
    </citation>
    <scope>NUCLEOTIDE SEQUENCE [LARGE SCALE GENOMIC DNA]</scope>
    <source>
        <strain evidence="3 4">B05.10</strain>
    </source>
</reference>
<feature type="domain" description="FAD dependent oxidoreductase" evidence="2">
    <location>
        <begin position="45"/>
        <end position="439"/>
    </location>
</feature>
<dbReference type="KEGG" id="bfu:BCIN_09g05400"/>
<proteinExistence type="predicted"/>
<dbReference type="GeneID" id="5426641"/>
<evidence type="ECO:0000313" key="4">
    <source>
        <dbReference type="Proteomes" id="UP000001798"/>
    </source>
</evidence>
<reference evidence="3 4" key="1">
    <citation type="journal article" date="2011" name="PLoS Genet.">
        <title>Genomic analysis of the necrotrophic fungal pathogens Sclerotinia sclerotiorum and Botrytis cinerea.</title>
        <authorList>
            <person name="Amselem J."/>
            <person name="Cuomo C.A."/>
            <person name="van Kan J.A."/>
            <person name="Viaud M."/>
            <person name="Benito E.P."/>
            <person name="Couloux A."/>
            <person name="Coutinho P.M."/>
            <person name="de Vries R.P."/>
            <person name="Dyer P.S."/>
            <person name="Fillinger S."/>
            <person name="Fournier E."/>
            <person name="Gout L."/>
            <person name="Hahn M."/>
            <person name="Kohn L."/>
            <person name="Lapalu N."/>
            <person name="Plummer K.M."/>
            <person name="Pradier J.M."/>
            <person name="Quevillon E."/>
            <person name="Sharon A."/>
            <person name="Simon A."/>
            <person name="ten Have A."/>
            <person name="Tudzynski B."/>
            <person name="Tudzynski P."/>
            <person name="Wincker P."/>
            <person name="Andrew M."/>
            <person name="Anthouard V."/>
            <person name="Beever R.E."/>
            <person name="Beffa R."/>
            <person name="Benoit I."/>
            <person name="Bouzid O."/>
            <person name="Brault B."/>
            <person name="Chen Z."/>
            <person name="Choquer M."/>
            <person name="Collemare J."/>
            <person name="Cotton P."/>
            <person name="Danchin E.G."/>
            <person name="Da Silva C."/>
            <person name="Gautier A."/>
            <person name="Giraud C."/>
            <person name="Giraud T."/>
            <person name="Gonzalez C."/>
            <person name="Grossetete S."/>
            <person name="Guldener U."/>
            <person name="Henrissat B."/>
            <person name="Howlett B.J."/>
            <person name="Kodira C."/>
            <person name="Kretschmer M."/>
            <person name="Lappartient A."/>
            <person name="Leroch M."/>
            <person name="Levis C."/>
            <person name="Mauceli E."/>
            <person name="Neuveglise C."/>
            <person name="Oeser B."/>
            <person name="Pearson M."/>
            <person name="Poulain J."/>
            <person name="Poussereau N."/>
            <person name="Quesneville H."/>
            <person name="Rascle C."/>
            <person name="Schumacher J."/>
            <person name="Segurens B."/>
            <person name="Sexton A."/>
            <person name="Silva E."/>
            <person name="Sirven C."/>
            <person name="Soanes D.M."/>
            <person name="Talbot N.J."/>
            <person name="Templeton M."/>
            <person name="Yandava C."/>
            <person name="Yarden O."/>
            <person name="Zeng Q."/>
            <person name="Rollins J.A."/>
            <person name="Lebrun M.H."/>
            <person name="Dickman M."/>
        </authorList>
    </citation>
    <scope>NUCLEOTIDE SEQUENCE [LARGE SCALE GENOMIC DNA]</scope>
    <source>
        <strain evidence="3 4">B05.10</strain>
    </source>
</reference>
<dbReference type="VEuPathDB" id="FungiDB:Bcin09g05400"/>
<sequence>MTATDEIPGQAGLPSVNPTKSFWHSEPSKILLGHRTTESLPTKADVVIIGSGIAGTSAAHWLRVHDDGKDLNVVMLEAREACWGATGRNGGHCQPLVYASPPEVGAFEVRNYEDIKSFVAENDVQCDWKSLSSCHSYMSEDQFQVAAKAAEALKDLDPALGDLVTIITKDSTNPSLSDLRIPTAAGAIATSKAASLWPYKLVAWVLEDLISKNDSSSSPKFNLQTSTPVTGLQKSSSEWIIHTSRGQLSAPKVLLAINAYTSHLLPSFSDLITPVRGEMSSLLPPFSMSPAIESPNKPLEYSYSIMGHFGQNINRDDYLVQRPFFSTSSSQKESGGELMFGGGRQFAAQAGLGVFDDSSIDPPAANYLRRELPRTLNLHNNEEELEATYEWSGIMGFSRDNWPWVGNVTERLGGGEGLYVCAGFTGHGMPTARLSAKAAIGLMMGDEIDSIDLPERYILSEERVRKARQLDVVGVADEKGGFC</sequence>